<dbReference type="SUPFAM" id="SSF52833">
    <property type="entry name" value="Thioredoxin-like"/>
    <property type="match status" value="1"/>
</dbReference>
<name>A0AAD5CBZ9_AMBAR</name>
<dbReference type="AlphaFoldDB" id="A0AAD5CBZ9"/>
<proteinExistence type="predicted"/>
<keyword evidence="1" id="KW-0472">Membrane</keyword>
<organism evidence="2 3">
    <name type="scientific">Ambrosia artemisiifolia</name>
    <name type="common">Common ragweed</name>
    <dbReference type="NCBI Taxonomy" id="4212"/>
    <lineage>
        <taxon>Eukaryota</taxon>
        <taxon>Viridiplantae</taxon>
        <taxon>Streptophyta</taxon>
        <taxon>Embryophyta</taxon>
        <taxon>Tracheophyta</taxon>
        <taxon>Spermatophyta</taxon>
        <taxon>Magnoliopsida</taxon>
        <taxon>eudicotyledons</taxon>
        <taxon>Gunneridae</taxon>
        <taxon>Pentapetalae</taxon>
        <taxon>asterids</taxon>
        <taxon>campanulids</taxon>
        <taxon>Asterales</taxon>
        <taxon>Asteraceae</taxon>
        <taxon>Asteroideae</taxon>
        <taxon>Heliantheae alliance</taxon>
        <taxon>Heliantheae</taxon>
        <taxon>Ambrosia</taxon>
    </lineage>
</organism>
<dbReference type="Gene3D" id="3.40.30.10">
    <property type="entry name" value="Glutaredoxin"/>
    <property type="match status" value="1"/>
</dbReference>
<evidence type="ECO:0000313" key="2">
    <source>
        <dbReference type="EMBL" id="KAI7738593.1"/>
    </source>
</evidence>
<evidence type="ECO:0000313" key="3">
    <source>
        <dbReference type="Proteomes" id="UP001206925"/>
    </source>
</evidence>
<gene>
    <name evidence="2" type="ORF">M8C21_010006</name>
</gene>
<evidence type="ECO:0000256" key="1">
    <source>
        <dbReference type="SAM" id="Phobius"/>
    </source>
</evidence>
<feature type="transmembrane region" description="Helical" evidence="1">
    <location>
        <begin position="20"/>
        <end position="45"/>
    </location>
</feature>
<dbReference type="Proteomes" id="UP001206925">
    <property type="component" value="Unassembled WGS sequence"/>
</dbReference>
<keyword evidence="1" id="KW-1133">Transmembrane helix</keyword>
<accession>A0AAD5CBZ9</accession>
<comment type="caution">
    <text evidence="2">The sequence shown here is derived from an EMBL/GenBank/DDBJ whole genome shotgun (WGS) entry which is preliminary data.</text>
</comment>
<reference evidence="2" key="1">
    <citation type="submission" date="2022-06" db="EMBL/GenBank/DDBJ databases">
        <title>Uncovering the hologenomic basis of an extraordinary plant invasion.</title>
        <authorList>
            <person name="Bieker V.C."/>
            <person name="Martin M.D."/>
            <person name="Gilbert T."/>
            <person name="Hodgins K."/>
            <person name="Battlay P."/>
            <person name="Petersen B."/>
            <person name="Wilson J."/>
        </authorList>
    </citation>
    <scope>NUCLEOTIDE SEQUENCE</scope>
    <source>
        <strain evidence="2">AA19_3_7</strain>
        <tissue evidence="2">Leaf</tissue>
    </source>
</reference>
<dbReference type="EMBL" id="JAMZMK010008780">
    <property type="protein sequence ID" value="KAI7738593.1"/>
    <property type="molecule type" value="Genomic_DNA"/>
</dbReference>
<keyword evidence="3" id="KW-1185">Reference proteome</keyword>
<evidence type="ECO:0008006" key="4">
    <source>
        <dbReference type="Google" id="ProtNLM"/>
    </source>
</evidence>
<protein>
    <recommendedName>
        <fullName evidence="4">Thioredoxin-related transmembrane protein 2</fullName>
    </recommendedName>
</protein>
<keyword evidence="1" id="KW-0812">Transmembrane</keyword>
<sequence length="254" mass="29179">MGKKKENKETSIDAVEYYNITMNILFSIISEPYYLFHFLSFFSYFSIRLTTSHLFSAQFTQNLLHRELQAVVAFLTLSVVKMVKEETWDGFIADMLRGFSPGTLVHADILSYISLYTATCLHGTRRFNTINTPAVGNFINRRWRIKILVEFRSSFSSSCIRTSRILPELSITFSNKNISFGVVDLGLFPNTAERFGISLGVPDQLPTYILFENAEEISRFPEMNSSTKSSDITKKRLCRHFELDKHLLDYIGGK</sequence>
<dbReference type="InterPro" id="IPR036249">
    <property type="entry name" value="Thioredoxin-like_sf"/>
</dbReference>